<feature type="region of interest" description="Disordered" evidence="1">
    <location>
        <begin position="227"/>
        <end position="253"/>
    </location>
</feature>
<accession>A0A372ZUU9</accession>
<reference evidence="3 4" key="1">
    <citation type="submission" date="2018-08" db="EMBL/GenBank/DDBJ databases">
        <title>Diversity &amp; Physiological Properties of Lignin-Decomposing Actinobacteria from Soil.</title>
        <authorList>
            <person name="Roh S.G."/>
            <person name="Kim S.B."/>
        </authorList>
    </citation>
    <scope>NUCLEOTIDE SEQUENCE [LARGE SCALE GENOMIC DNA]</scope>
    <source>
        <strain evidence="3 4">MMS17-GH009</strain>
    </source>
</reference>
<evidence type="ECO:0000313" key="3">
    <source>
        <dbReference type="EMBL" id="RGD59678.1"/>
    </source>
</evidence>
<evidence type="ECO:0000256" key="2">
    <source>
        <dbReference type="SAM" id="Phobius"/>
    </source>
</evidence>
<keyword evidence="2" id="KW-1133">Transmembrane helix</keyword>
<feature type="transmembrane region" description="Helical" evidence="2">
    <location>
        <begin position="45"/>
        <end position="68"/>
    </location>
</feature>
<keyword evidence="4" id="KW-1185">Reference proteome</keyword>
<evidence type="ECO:0000313" key="4">
    <source>
        <dbReference type="Proteomes" id="UP000263377"/>
    </source>
</evidence>
<dbReference type="AlphaFoldDB" id="A0A372ZUU9"/>
<dbReference type="EMBL" id="QVIG01000001">
    <property type="protein sequence ID" value="RGD59678.1"/>
    <property type="molecule type" value="Genomic_DNA"/>
</dbReference>
<feature type="region of interest" description="Disordered" evidence="1">
    <location>
        <begin position="82"/>
        <end position="103"/>
    </location>
</feature>
<name>A0A372ZUU9_9ACTN</name>
<gene>
    <name evidence="3" type="ORF">DR950_19470</name>
</gene>
<organism evidence="3 4">
    <name type="scientific">Kitasatospora xanthocidica</name>
    <dbReference type="NCBI Taxonomy" id="83382"/>
    <lineage>
        <taxon>Bacteria</taxon>
        <taxon>Bacillati</taxon>
        <taxon>Actinomycetota</taxon>
        <taxon>Actinomycetes</taxon>
        <taxon>Kitasatosporales</taxon>
        <taxon>Streptomycetaceae</taxon>
        <taxon>Kitasatospora</taxon>
    </lineage>
</organism>
<feature type="compositionally biased region" description="Low complexity" evidence="1">
    <location>
        <begin position="82"/>
        <end position="100"/>
    </location>
</feature>
<keyword evidence="2" id="KW-0472">Membrane</keyword>
<evidence type="ECO:0000256" key="1">
    <source>
        <dbReference type="SAM" id="MobiDB-lite"/>
    </source>
</evidence>
<protein>
    <submittedName>
        <fullName evidence="3">Uncharacterized protein</fullName>
    </submittedName>
</protein>
<dbReference type="RefSeq" id="WP_117487807.1">
    <property type="nucleotide sequence ID" value="NZ_QVIG01000001.1"/>
</dbReference>
<proteinExistence type="predicted"/>
<dbReference type="Proteomes" id="UP000263377">
    <property type="component" value="Unassembled WGS sequence"/>
</dbReference>
<sequence length="415" mass="43523">MSEPDKFEDDLLYALTRTGEGFRPGRADLVAGGYRRGRGRWRRRSTAAVVGGAAALALVGTGAVYLGFPGARDAGTVSAASAPAATAGGDGATASATPTSVKSSAPVVITGDEVVATFQALLPKGQVSDAKGHGTDENKGMYADANLVFDDGQGRSLMGLSIQKHRPKDVQPQTCPTDLELASLDSCAVTVLPDGSKLMLTQGYEYPDHRATTKEWRASVARPDGGLIGLSEWNSPQEKDAPDSRPNPPLTPDQLKAVVTDPSWNRVVAALRFDGVDTEAIDPGLSLHDRESVLTGLLPAGVTVTDRRSRDLRADFELAGGGRTGTLTLTVENWAKAPDDRPGPEAYQGAESLPDGTRLLARGAAAKVPKGVQVVDAMRPDGVEVLVTLVSKGDPLLTEAELRAVATSPQWTPKK</sequence>
<keyword evidence="2" id="KW-0812">Transmembrane</keyword>
<comment type="caution">
    <text evidence="3">The sequence shown here is derived from an EMBL/GenBank/DDBJ whole genome shotgun (WGS) entry which is preliminary data.</text>
</comment>